<accession>A0ABD3RFM9</accession>
<keyword evidence="7" id="KW-1185">Reference proteome</keyword>
<dbReference type="InterPro" id="IPR050759">
    <property type="entry name" value="Serine_protease_kringle"/>
</dbReference>
<dbReference type="SMART" id="SM00198">
    <property type="entry name" value="SCP"/>
    <property type="match status" value="1"/>
</dbReference>
<feature type="domain" description="Kringle" evidence="5">
    <location>
        <begin position="228"/>
        <end position="307"/>
    </location>
</feature>
<feature type="region of interest" description="Disordered" evidence="3">
    <location>
        <begin position="194"/>
        <end position="215"/>
    </location>
</feature>
<dbReference type="InterPro" id="IPR035940">
    <property type="entry name" value="CAP_sf"/>
</dbReference>
<feature type="region of interest" description="Disordered" evidence="3">
    <location>
        <begin position="315"/>
        <end position="362"/>
    </location>
</feature>
<feature type="compositionally biased region" description="Low complexity" evidence="3">
    <location>
        <begin position="196"/>
        <end position="207"/>
    </location>
</feature>
<proteinExistence type="predicted"/>
<feature type="compositionally biased region" description="Low complexity" evidence="3">
    <location>
        <begin position="316"/>
        <end position="348"/>
    </location>
</feature>
<protein>
    <recommendedName>
        <fullName evidence="5">Kringle domain-containing protein</fullName>
    </recommendedName>
</protein>
<dbReference type="InterPro" id="IPR038178">
    <property type="entry name" value="Kringle_sf"/>
</dbReference>
<dbReference type="Pfam" id="PF00188">
    <property type="entry name" value="CAP"/>
    <property type="match status" value="1"/>
</dbReference>
<feature type="compositionally biased region" description="Basic residues" evidence="3">
    <location>
        <begin position="46"/>
        <end position="63"/>
    </location>
</feature>
<comment type="caution">
    <text evidence="6">The sequence shown here is derived from an EMBL/GenBank/DDBJ whole genome shotgun (WGS) entry which is preliminary data.</text>
</comment>
<keyword evidence="2" id="KW-1015">Disulfide bond</keyword>
<dbReference type="Gene3D" id="3.40.33.10">
    <property type="entry name" value="CAP"/>
    <property type="match status" value="1"/>
</dbReference>
<sequence length="660" mass="72971">MPRRLGPFALSALLALVLSSTNAADRNDATLAKVDDDKSGGAAGHLRPRHERRRRQRRRRRRTASTTTTTTSPQRDLATDCKSYQRPFVLNFQTDSYGSETSWSLRNDDSNAIVGSGPPEGVNYGSFALYTISYCLDVGSTYTLAMEDDFGDGMCCERGRGGYEYRIDDVLVYTSALRRTFDDYVEHTFTVRERYTPSPTTGPTTASDGGGDGVGAPAQCIPSPSTCGCDDVLQSDYRGAIYTTASGLKCQSWDEQSPHAHEYSPESYPNAGLFGNNHCRSPDGIDTPWCFTIDPNVEWEYCRVPSCPTVEVSMPTYMPTTGEETSTTAPTNEPSTASPTESPSISPTYVPTRKPTPSPTPDYSVYNPLNGCNGGDSKVTVEVRADEFSEDTSYELVSPNGTTVFSRSAGSYGMYEYTIDETCLPHGMYDFVIKDAYGDGMCCRYGEGFFRVHVDGKEVLNGGSYNDNVTASINVGYDPTGWMTERDVLYLEAHNVRRKEWHERYNLTYVPLSHSPELARLSKAWAEELLYACEVVGIQHEDNNPYGENLAKNTGNPDTWGKLYPPDNIVGRWVEFEIGLPYPSNGHLTQALWRASKHVGCGESVRDFQGGVCRVQVCRYSRAGNCDMAHYNATEGENWLPQMLANYTRCGPDCPPEGCN</sequence>
<organism evidence="6 7">
    <name type="scientific">Cyclostephanos tholiformis</name>
    <dbReference type="NCBI Taxonomy" id="382380"/>
    <lineage>
        <taxon>Eukaryota</taxon>
        <taxon>Sar</taxon>
        <taxon>Stramenopiles</taxon>
        <taxon>Ochrophyta</taxon>
        <taxon>Bacillariophyta</taxon>
        <taxon>Coscinodiscophyceae</taxon>
        <taxon>Thalassiosirophycidae</taxon>
        <taxon>Stephanodiscales</taxon>
        <taxon>Stephanodiscaceae</taxon>
        <taxon>Cyclostephanos</taxon>
    </lineage>
</organism>
<dbReference type="CDD" id="cd00108">
    <property type="entry name" value="KR"/>
    <property type="match status" value="1"/>
</dbReference>
<keyword evidence="4" id="KW-0732">Signal</keyword>
<dbReference type="InterPro" id="IPR000001">
    <property type="entry name" value="Kringle"/>
</dbReference>
<dbReference type="Proteomes" id="UP001530377">
    <property type="component" value="Unassembled WGS sequence"/>
</dbReference>
<dbReference type="InterPro" id="IPR013806">
    <property type="entry name" value="Kringle-like"/>
</dbReference>
<dbReference type="SUPFAM" id="SSF57440">
    <property type="entry name" value="Kringle-like"/>
    <property type="match status" value="1"/>
</dbReference>
<evidence type="ECO:0000256" key="4">
    <source>
        <dbReference type="SAM" id="SignalP"/>
    </source>
</evidence>
<gene>
    <name evidence="6" type="ORF">ACHAXA_007700</name>
</gene>
<evidence type="ECO:0000313" key="7">
    <source>
        <dbReference type="Proteomes" id="UP001530377"/>
    </source>
</evidence>
<dbReference type="PANTHER" id="PTHR24261:SF7">
    <property type="entry name" value="KRINGLE DOMAIN-CONTAINING PROTEIN"/>
    <property type="match status" value="1"/>
</dbReference>
<feature type="region of interest" description="Disordered" evidence="3">
    <location>
        <begin position="31"/>
        <end position="78"/>
    </location>
</feature>
<evidence type="ECO:0000256" key="1">
    <source>
        <dbReference type="ARBA" id="ARBA00022572"/>
    </source>
</evidence>
<feature type="chain" id="PRO_5044819644" description="Kringle domain-containing protein" evidence="4">
    <location>
        <begin position="24"/>
        <end position="660"/>
    </location>
</feature>
<evidence type="ECO:0000256" key="2">
    <source>
        <dbReference type="ARBA" id="ARBA00023157"/>
    </source>
</evidence>
<dbReference type="EMBL" id="JALLPB020000334">
    <property type="protein sequence ID" value="KAL3810366.1"/>
    <property type="molecule type" value="Genomic_DNA"/>
</dbReference>
<dbReference type="SUPFAM" id="SSF55797">
    <property type="entry name" value="PR-1-like"/>
    <property type="match status" value="1"/>
</dbReference>
<keyword evidence="1" id="KW-0420">Kringle</keyword>
<dbReference type="PROSITE" id="PS50070">
    <property type="entry name" value="KRINGLE_2"/>
    <property type="match status" value="1"/>
</dbReference>
<dbReference type="Gene3D" id="2.40.20.10">
    <property type="entry name" value="Plasminogen Kringle 4"/>
    <property type="match status" value="1"/>
</dbReference>
<dbReference type="AlphaFoldDB" id="A0ABD3RFM9"/>
<evidence type="ECO:0000313" key="6">
    <source>
        <dbReference type="EMBL" id="KAL3810366.1"/>
    </source>
</evidence>
<evidence type="ECO:0000259" key="5">
    <source>
        <dbReference type="PROSITE" id="PS50070"/>
    </source>
</evidence>
<name>A0ABD3RFM9_9STRA</name>
<feature type="signal peptide" evidence="4">
    <location>
        <begin position="1"/>
        <end position="23"/>
    </location>
</feature>
<dbReference type="InterPro" id="IPR014044">
    <property type="entry name" value="CAP_dom"/>
</dbReference>
<feature type="compositionally biased region" description="Low complexity" evidence="3">
    <location>
        <begin position="64"/>
        <end position="75"/>
    </location>
</feature>
<dbReference type="PANTHER" id="PTHR24261">
    <property type="entry name" value="PLASMINOGEN-RELATED"/>
    <property type="match status" value="1"/>
</dbReference>
<reference evidence="6 7" key="1">
    <citation type="submission" date="2024-10" db="EMBL/GenBank/DDBJ databases">
        <title>Updated reference genomes for cyclostephanoid diatoms.</title>
        <authorList>
            <person name="Roberts W.R."/>
            <person name="Alverson A.J."/>
        </authorList>
    </citation>
    <scope>NUCLEOTIDE SEQUENCE [LARGE SCALE GENOMIC DNA]</scope>
    <source>
        <strain evidence="6 7">AJA228-03</strain>
    </source>
</reference>
<dbReference type="SMART" id="SM00130">
    <property type="entry name" value="KR"/>
    <property type="match status" value="1"/>
</dbReference>
<dbReference type="PRINTS" id="PR00018">
    <property type="entry name" value="KRINGLE"/>
</dbReference>
<dbReference type="FunFam" id="3.40.33.10:FF:000029">
    <property type="entry name" value="Predicted protein"/>
    <property type="match status" value="1"/>
</dbReference>
<evidence type="ECO:0000256" key="3">
    <source>
        <dbReference type="SAM" id="MobiDB-lite"/>
    </source>
</evidence>
<dbReference type="Pfam" id="PF00051">
    <property type="entry name" value="Kringle"/>
    <property type="match status" value="1"/>
</dbReference>